<name>A0ABX3H3W1_PAEBO</name>
<feature type="domain" description="DJ-1/PfpI" evidence="1">
    <location>
        <begin position="4"/>
        <end position="163"/>
    </location>
</feature>
<comment type="caution">
    <text evidence="2">The sequence shown here is derived from an EMBL/GenBank/DDBJ whole genome shotgun (WGS) entry which is preliminary data.</text>
</comment>
<dbReference type="RefSeq" id="WP_076112858.1">
    <property type="nucleotide sequence ID" value="NZ_MPTB01000031.1"/>
</dbReference>
<evidence type="ECO:0000313" key="3">
    <source>
        <dbReference type="Proteomes" id="UP000187412"/>
    </source>
</evidence>
<accession>A0ABX3H3W1</accession>
<dbReference type="Proteomes" id="UP000187412">
    <property type="component" value="Unassembled WGS sequence"/>
</dbReference>
<dbReference type="InterPro" id="IPR002818">
    <property type="entry name" value="DJ-1/PfpI"/>
</dbReference>
<reference evidence="2 3" key="1">
    <citation type="submission" date="2016-10" db="EMBL/GenBank/DDBJ databases">
        <title>Paenibacillus species isolates.</title>
        <authorList>
            <person name="Beno S.M."/>
        </authorList>
    </citation>
    <scope>NUCLEOTIDE SEQUENCE [LARGE SCALE GENOMIC DNA]</scope>
    <source>
        <strain evidence="2 3">FSL H7-0744</strain>
    </source>
</reference>
<dbReference type="PANTHER" id="PTHR43130:SF3">
    <property type="entry name" value="HTH-TYPE TRANSCRIPTIONAL REGULATOR RV1931C"/>
    <property type="match status" value="1"/>
</dbReference>
<evidence type="ECO:0000259" key="1">
    <source>
        <dbReference type="Pfam" id="PF01965"/>
    </source>
</evidence>
<dbReference type="SUPFAM" id="SSF52317">
    <property type="entry name" value="Class I glutamine amidotransferase-like"/>
    <property type="match status" value="1"/>
</dbReference>
<dbReference type="Gene3D" id="3.40.50.880">
    <property type="match status" value="1"/>
</dbReference>
<sequence>MNTYVLVYNSFVQFEVVLAAYFMKTQSEVHTLGLNSMPVISCEGFSINPSAVLGNIDVNAIDLLVIPGGEVEELAANEGLLALIRSMNASGKTVAGICGGVTVLKAAGVLEGRSYVDNQEGREAAESSKGLPDAGASDEVNVIRDGNILTAKPNGYVDFALELGRMMDIYQDEADLQETIDFFKYFKSV</sequence>
<keyword evidence="3" id="KW-1185">Reference proteome</keyword>
<dbReference type="EMBL" id="MPTB01000031">
    <property type="protein sequence ID" value="OMD44669.1"/>
    <property type="molecule type" value="Genomic_DNA"/>
</dbReference>
<dbReference type="Pfam" id="PF01965">
    <property type="entry name" value="DJ-1_PfpI"/>
    <property type="match status" value="1"/>
</dbReference>
<dbReference type="InterPro" id="IPR029062">
    <property type="entry name" value="Class_I_gatase-like"/>
</dbReference>
<evidence type="ECO:0000313" key="2">
    <source>
        <dbReference type="EMBL" id="OMD44669.1"/>
    </source>
</evidence>
<proteinExistence type="predicted"/>
<dbReference type="InterPro" id="IPR052158">
    <property type="entry name" value="INH-QAR"/>
</dbReference>
<protein>
    <recommendedName>
        <fullName evidence="1">DJ-1/PfpI domain-containing protein</fullName>
    </recommendedName>
</protein>
<gene>
    <name evidence="2" type="ORF">BSK56_22395</name>
</gene>
<organism evidence="2 3">
    <name type="scientific">Paenibacillus borealis</name>
    <dbReference type="NCBI Taxonomy" id="160799"/>
    <lineage>
        <taxon>Bacteria</taxon>
        <taxon>Bacillati</taxon>
        <taxon>Bacillota</taxon>
        <taxon>Bacilli</taxon>
        <taxon>Bacillales</taxon>
        <taxon>Paenibacillaceae</taxon>
        <taxon>Paenibacillus</taxon>
    </lineage>
</organism>
<dbReference type="PANTHER" id="PTHR43130">
    <property type="entry name" value="ARAC-FAMILY TRANSCRIPTIONAL REGULATOR"/>
    <property type="match status" value="1"/>
</dbReference>